<evidence type="ECO:0000313" key="2">
    <source>
        <dbReference type="Proteomes" id="UP000550714"/>
    </source>
</evidence>
<keyword evidence="2" id="KW-1185">Reference proteome</keyword>
<organism evidence="1 2">
    <name type="scientific">Prauserella isguenensis</name>
    <dbReference type="NCBI Taxonomy" id="1470180"/>
    <lineage>
        <taxon>Bacteria</taxon>
        <taxon>Bacillati</taxon>
        <taxon>Actinomycetota</taxon>
        <taxon>Actinomycetes</taxon>
        <taxon>Pseudonocardiales</taxon>
        <taxon>Pseudonocardiaceae</taxon>
        <taxon>Prauserella</taxon>
    </lineage>
</organism>
<proteinExistence type="predicted"/>
<dbReference type="AlphaFoldDB" id="A0A839RW23"/>
<sequence>MEILFTTLLILAIVASTWFAGYVVYRLYTDS</sequence>
<name>A0A839RW23_9PSEU</name>
<protein>
    <submittedName>
        <fullName evidence="1">Uncharacterized protein</fullName>
    </submittedName>
</protein>
<reference evidence="1 2" key="1">
    <citation type="submission" date="2020-08" db="EMBL/GenBank/DDBJ databases">
        <title>Genomic Encyclopedia of Type Strains, Phase III (KMG-III): the genomes of soil and plant-associated and newly described type strains.</title>
        <authorList>
            <person name="Whitman W."/>
        </authorList>
    </citation>
    <scope>NUCLEOTIDE SEQUENCE [LARGE SCALE GENOMIC DNA]</scope>
    <source>
        <strain evidence="1 2">CECT 8577</strain>
    </source>
</reference>
<accession>A0A839RW23</accession>
<gene>
    <name evidence="1" type="ORF">FHS23_000926</name>
</gene>
<evidence type="ECO:0000313" key="1">
    <source>
        <dbReference type="EMBL" id="MBB3049931.1"/>
    </source>
</evidence>
<dbReference type="Proteomes" id="UP000550714">
    <property type="component" value="Unassembled WGS sequence"/>
</dbReference>
<dbReference type="EMBL" id="JACHWU010000001">
    <property type="protein sequence ID" value="MBB3049931.1"/>
    <property type="molecule type" value="Genomic_DNA"/>
</dbReference>
<comment type="caution">
    <text evidence="1">The sequence shown here is derived from an EMBL/GenBank/DDBJ whole genome shotgun (WGS) entry which is preliminary data.</text>
</comment>